<keyword evidence="2 8" id="KW-0812">Transmembrane</keyword>
<dbReference type="EMBL" id="AMQN01033488">
    <property type="status" value="NOT_ANNOTATED_CDS"/>
    <property type="molecule type" value="Genomic_DNA"/>
</dbReference>
<keyword evidence="6 8" id="KW-0675">Receptor</keyword>
<proteinExistence type="inferred from homology"/>
<accession>R7TAF6</accession>
<dbReference type="EnsemblMetazoa" id="CapteT212934">
    <property type="protein sequence ID" value="CapteP212934"/>
    <property type="gene ID" value="CapteG212934"/>
</dbReference>
<feature type="transmembrane region" description="Helical" evidence="9">
    <location>
        <begin position="309"/>
        <end position="333"/>
    </location>
</feature>
<dbReference type="PROSITE" id="PS00237">
    <property type="entry name" value="G_PROTEIN_RECEP_F1_1"/>
    <property type="match status" value="1"/>
</dbReference>
<dbReference type="GO" id="GO:0005886">
    <property type="term" value="C:plasma membrane"/>
    <property type="evidence" value="ECO:0007669"/>
    <property type="project" value="TreeGrafter"/>
</dbReference>
<evidence type="ECO:0000256" key="9">
    <source>
        <dbReference type="SAM" id="Phobius"/>
    </source>
</evidence>
<feature type="transmembrane region" description="Helical" evidence="9">
    <location>
        <begin position="263"/>
        <end position="289"/>
    </location>
</feature>
<dbReference type="PROSITE" id="PS50262">
    <property type="entry name" value="G_PROTEIN_RECEP_F1_2"/>
    <property type="match status" value="1"/>
</dbReference>
<protein>
    <recommendedName>
        <fullName evidence="10">G-protein coupled receptors family 1 profile domain-containing protein</fullName>
    </recommendedName>
</protein>
<dbReference type="EMBL" id="KB311857">
    <property type="protein sequence ID" value="ELT88462.1"/>
    <property type="molecule type" value="Genomic_DNA"/>
</dbReference>
<dbReference type="Proteomes" id="UP000014760">
    <property type="component" value="Unassembled WGS sequence"/>
</dbReference>
<dbReference type="Gene3D" id="1.20.1070.10">
    <property type="entry name" value="Rhodopsin 7-helix transmembrane proteins"/>
    <property type="match status" value="1"/>
</dbReference>
<feature type="non-terminal residue" evidence="11">
    <location>
        <position position="1"/>
    </location>
</feature>
<dbReference type="SUPFAM" id="SSF81321">
    <property type="entry name" value="Family A G protein-coupled receptor-like"/>
    <property type="match status" value="1"/>
</dbReference>
<comment type="subcellular location">
    <subcellularLocation>
        <location evidence="1">Membrane</location>
        <topology evidence="1">Multi-pass membrane protein</topology>
    </subcellularLocation>
</comment>
<dbReference type="PANTHER" id="PTHR24243:SF208">
    <property type="entry name" value="PYROKININ-1 RECEPTOR"/>
    <property type="match status" value="1"/>
</dbReference>
<dbReference type="InterPro" id="IPR017452">
    <property type="entry name" value="GPCR_Rhodpsn_7TM"/>
</dbReference>
<evidence type="ECO:0000313" key="13">
    <source>
        <dbReference type="Proteomes" id="UP000014760"/>
    </source>
</evidence>
<feature type="transmembrane region" description="Helical" evidence="9">
    <location>
        <begin position="354"/>
        <end position="374"/>
    </location>
</feature>
<reference evidence="13" key="1">
    <citation type="submission" date="2012-12" db="EMBL/GenBank/DDBJ databases">
        <authorList>
            <person name="Hellsten U."/>
            <person name="Grimwood J."/>
            <person name="Chapman J.A."/>
            <person name="Shapiro H."/>
            <person name="Aerts A."/>
            <person name="Otillar R.P."/>
            <person name="Terry A.Y."/>
            <person name="Boore J.L."/>
            <person name="Simakov O."/>
            <person name="Marletaz F."/>
            <person name="Cho S.-J."/>
            <person name="Edsinger-Gonzales E."/>
            <person name="Havlak P."/>
            <person name="Kuo D.-H."/>
            <person name="Larsson T."/>
            <person name="Lv J."/>
            <person name="Arendt D."/>
            <person name="Savage R."/>
            <person name="Osoegawa K."/>
            <person name="de Jong P."/>
            <person name="Lindberg D.R."/>
            <person name="Seaver E.C."/>
            <person name="Weisblat D.A."/>
            <person name="Putnam N.H."/>
            <person name="Grigoriev I.V."/>
            <person name="Rokhsar D.S."/>
        </authorList>
    </citation>
    <scope>NUCLEOTIDE SEQUENCE</scope>
    <source>
        <strain evidence="13">I ESC-2004</strain>
    </source>
</reference>
<evidence type="ECO:0000256" key="2">
    <source>
        <dbReference type="ARBA" id="ARBA00022692"/>
    </source>
</evidence>
<evidence type="ECO:0000259" key="10">
    <source>
        <dbReference type="PROSITE" id="PS50262"/>
    </source>
</evidence>
<evidence type="ECO:0000256" key="3">
    <source>
        <dbReference type="ARBA" id="ARBA00022989"/>
    </source>
</evidence>
<gene>
    <name evidence="11" type="ORF">CAPTEDRAFT_212934</name>
</gene>
<dbReference type="InterPro" id="IPR000276">
    <property type="entry name" value="GPCR_Rhodpsn"/>
</dbReference>
<keyword evidence="5 9" id="KW-0472">Membrane</keyword>
<dbReference type="PANTHER" id="PTHR24243">
    <property type="entry name" value="G-PROTEIN COUPLED RECEPTOR"/>
    <property type="match status" value="1"/>
</dbReference>
<reference evidence="12" key="3">
    <citation type="submission" date="2015-06" db="UniProtKB">
        <authorList>
            <consortium name="EnsemblMetazoa"/>
        </authorList>
    </citation>
    <scope>IDENTIFICATION</scope>
</reference>
<sequence>FLEYRYSVKSVQEKKPNLHVGARTSVKGHVMVAGLSNVARKACVTFCQSSFDVRWKSLSNTGFRGSVSRDAFRVKELTDEYENYDAYKPPTAPLHSNMGLLTLLVACVCLVEVTGMNTTGEETEATNVPHTTEVAVTEEFRILLERQLDDPLRFLADHGFEYGSRDCARFTYRDGRYSSDDYLCLCLLFLCGSVRARDYTQYELDYRYAQFMKGTEESRTLVLKLYWPYIIVYVLLVSIGICGNSTILVVISRFMGKKKSATNVLIANIAVSDLLTCVICMPTQGYIAFYANGFAGRHWFIQGMCKGVYFMYYTSFYCSIFTMLAIGFERFLVICYPLKAVSLTSIGNTKKCAALIWMISVMIASPVFYIISALRTNNPNVNSLSVSHGIHLLLDSKGGRVRGGVDGTYSCSLLAV</sequence>
<comment type="similarity">
    <text evidence="8">Belongs to the G-protein coupled receptor 1 family.</text>
</comment>
<organism evidence="11">
    <name type="scientific">Capitella teleta</name>
    <name type="common">Polychaete worm</name>
    <dbReference type="NCBI Taxonomy" id="283909"/>
    <lineage>
        <taxon>Eukaryota</taxon>
        <taxon>Metazoa</taxon>
        <taxon>Spiralia</taxon>
        <taxon>Lophotrochozoa</taxon>
        <taxon>Annelida</taxon>
        <taxon>Polychaeta</taxon>
        <taxon>Sedentaria</taxon>
        <taxon>Scolecida</taxon>
        <taxon>Capitellidae</taxon>
        <taxon>Capitella</taxon>
    </lineage>
</organism>
<evidence type="ECO:0000256" key="7">
    <source>
        <dbReference type="ARBA" id="ARBA00023224"/>
    </source>
</evidence>
<dbReference type="OrthoDB" id="6132580at2759"/>
<keyword evidence="4 8" id="KW-0297">G-protein coupled receptor</keyword>
<feature type="domain" description="G-protein coupled receptors family 1 profile" evidence="10">
    <location>
        <begin position="243"/>
        <end position="416"/>
    </location>
</feature>
<dbReference type="PRINTS" id="PR00237">
    <property type="entry name" value="GPCRRHODOPSN"/>
</dbReference>
<evidence type="ECO:0000256" key="8">
    <source>
        <dbReference type="RuleBase" id="RU000688"/>
    </source>
</evidence>
<evidence type="ECO:0000256" key="5">
    <source>
        <dbReference type="ARBA" id="ARBA00023136"/>
    </source>
</evidence>
<evidence type="ECO:0000313" key="12">
    <source>
        <dbReference type="EnsemblMetazoa" id="CapteP212934"/>
    </source>
</evidence>
<keyword evidence="13" id="KW-1185">Reference proteome</keyword>
<dbReference type="AlphaFoldDB" id="R7TAF6"/>
<evidence type="ECO:0000256" key="6">
    <source>
        <dbReference type="ARBA" id="ARBA00023170"/>
    </source>
</evidence>
<evidence type="ECO:0000256" key="4">
    <source>
        <dbReference type="ARBA" id="ARBA00023040"/>
    </source>
</evidence>
<dbReference type="Pfam" id="PF00001">
    <property type="entry name" value="7tm_1"/>
    <property type="match status" value="1"/>
</dbReference>
<evidence type="ECO:0000256" key="1">
    <source>
        <dbReference type="ARBA" id="ARBA00004141"/>
    </source>
</evidence>
<feature type="transmembrane region" description="Helical" evidence="9">
    <location>
        <begin position="226"/>
        <end position="251"/>
    </location>
</feature>
<evidence type="ECO:0000313" key="11">
    <source>
        <dbReference type="EMBL" id="ELT88462.1"/>
    </source>
</evidence>
<reference evidence="11 13" key="2">
    <citation type="journal article" date="2013" name="Nature">
        <title>Insights into bilaterian evolution from three spiralian genomes.</title>
        <authorList>
            <person name="Simakov O."/>
            <person name="Marletaz F."/>
            <person name="Cho S.J."/>
            <person name="Edsinger-Gonzales E."/>
            <person name="Havlak P."/>
            <person name="Hellsten U."/>
            <person name="Kuo D.H."/>
            <person name="Larsson T."/>
            <person name="Lv J."/>
            <person name="Arendt D."/>
            <person name="Savage R."/>
            <person name="Osoegawa K."/>
            <person name="de Jong P."/>
            <person name="Grimwood J."/>
            <person name="Chapman J.A."/>
            <person name="Shapiro H."/>
            <person name="Aerts A."/>
            <person name="Otillar R.P."/>
            <person name="Terry A.Y."/>
            <person name="Boore J.L."/>
            <person name="Grigoriev I.V."/>
            <person name="Lindberg D.R."/>
            <person name="Seaver E.C."/>
            <person name="Weisblat D.A."/>
            <person name="Putnam N.H."/>
            <person name="Rokhsar D.S."/>
        </authorList>
    </citation>
    <scope>NUCLEOTIDE SEQUENCE</scope>
    <source>
        <strain evidence="11 13">I ESC-2004</strain>
    </source>
</reference>
<keyword evidence="7 8" id="KW-0807">Transducer</keyword>
<dbReference type="GO" id="GO:0004930">
    <property type="term" value="F:G protein-coupled receptor activity"/>
    <property type="evidence" value="ECO:0007669"/>
    <property type="project" value="UniProtKB-KW"/>
</dbReference>
<dbReference type="HOGENOM" id="CLU_046758_0_0_1"/>
<keyword evidence="3 9" id="KW-1133">Transmembrane helix</keyword>
<name>R7TAF6_CAPTE</name>